<accession>A0AAV5NKY8</accession>
<evidence type="ECO:0000313" key="4">
    <source>
        <dbReference type="Proteomes" id="UP001156690"/>
    </source>
</evidence>
<gene>
    <name evidence="3" type="primary">bax</name>
    <name evidence="3" type="ORF">GCM10007932_00720</name>
</gene>
<dbReference type="InterPro" id="IPR053195">
    <property type="entry name" value="Bax-like"/>
</dbReference>
<dbReference type="SMART" id="SM00047">
    <property type="entry name" value="LYZ2"/>
    <property type="match status" value="1"/>
</dbReference>
<feature type="chain" id="PRO_5043786579" evidence="1">
    <location>
        <begin position="20"/>
        <end position="271"/>
    </location>
</feature>
<dbReference type="PANTHER" id="PTHR40572:SF1">
    <property type="entry name" value="PROTEIN BAX"/>
    <property type="match status" value="1"/>
</dbReference>
<dbReference type="Proteomes" id="UP001156690">
    <property type="component" value="Unassembled WGS sequence"/>
</dbReference>
<reference evidence="4" key="1">
    <citation type="journal article" date="2019" name="Int. J. Syst. Evol. Microbiol.">
        <title>The Global Catalogue of Microorganisms (GCM) 10K type strain sequencing project: providing services to taxonomists for standard genome sequencing and annotation.</title>
        <authorList>
            <consortium name="The Broad Institute Genomics Platform"/>
            <consortium name="The Broad Institute Genome Sequencing Center for Infectious Disease"/>
            <person name="Wu L."/>
            <person name="Ma J."/>
        </authorList>
    </citation>
    <scope>NUCLEOTIDE SEQUENCE [LARGE SCALE GENOMIC DNA]</scope>
    <source>
        <strain evidence="4">NBRC 15640</strain>
    </source>
</reference>
<dbReference type="AlphaFoldDB" id="A0AAV5NKY8"/>
<comment type="caution">
    <text evidence="3">The sequence shown here is derived from an EMBL/GenBank/DDBJ whole genome shotgun (WGS) entry which is preliminary data.</text>
</comment>
<evidence type="ECO:0000256" key="1">
    <source>
        <dbReference type="SAM" id="SignalP"/>
    </source>
</evidence>
<keyword evidence="4" id="KW-1185">Reference proteome</keyword>
<organism evidence="3 4">
    <name type="scientific">Vibrio penaeicida</name>
    <dbReference type="NCBI Taxonomy" id="104609"/>
    <lineage>
        <taxon>Bacteria</taxon>
        <taxon>Pseudomonadati</taxon>
        <taxon>Pseudomonadota</taxon>
        <taxon>Gammaproteobacteria</taxon>
        <taxon>Vibrionales</taxon>
        <taxon>Vibrionaceae</taxon>
        <taxon>Vibrio</taxon>
    </lineage>
</organism>
<dbReference type="PANTHER" id="PTHR40572">
    <property type="entry name" value="PROTEIN BAX"/>
    <property type="match status" value="1"/>
</dbReference>
<dbReference type="GO" id="GO:0004040">
    <property type="term" value="F:amidase activity"/>
    <property type="evidence" value="ECO:0007669"/>
    <property type="project" value="InterPro"/>
</dbReference>
<protein>
    <submittedName>
        <fullName evidence="3">Glucosaminidase</fullName>
    </submittedName>
</protein>
<dbReference type="Pfam" id="PF01832">
    <property type="entry name" value="Glucosaminidase"/>
    <property type="match status" value="1"/>
</dbReference>
<proteinExistence type="predicted"/>
<sequence>MLKTLLKIGAAAFFAAAFLFPFLEKEPQTEPTEKVVSKPLPSVGKKPDFAAITNVNEKKSSFFGFLNPAIAIENHRVLQERQFLLSMKSKGSDTRSAEKHLQSAEKLAKAYQYAVPSEGITEDWLNTMLLRVNVLPPSLVLSQAANESAWGTSRFATKANNFFGQWCYRKGCGLVPLRRNEGATHEVAKFGSAQDSVSAYFMNVNRNRAYAELRTIRSQLEQSGQDLQSEKTALALTQGLSHYSERGQAYVDELQAMIRHNNKYWTEFGIQ</sequence>
<evidence type="ECO:0000313" key="3">
    <source>
        <dbReference type="EMBL" id="GLQ70712.1"/>
    </source>
</evidence>
<dbReference type="RefSeq" id="WP_126609060.1">
    <property type="nucleotide sequence ID" value="NZ_AP025144.1"/>
</dbReference>
<dbReference type="Gene3D" id="1.10.530.10">
    <property type="match status" value="1"/>
</dbReference>
<keyword evidence="1" id="KW-0732">Signal</keyword>
<feature type="domain" description="Mannosyl-glycoprotein endo-beta-N-acetylglucosamidase-like" evidence="2">
    <location>
        <begin position="104"/>
        <end position="251"/>
    </location>
</feature>
<dbReference type="InterPro" id="IPR002901">
    <property type="entry name" value="MGlyc_endo_b_GlcNAc-like_dom"/>
</dbReference>
<name>A0AAV5NKY8_9VIBR</name>
<evidence type="ECO:0000259" key="2">
    <source>
        <dbReference type="SMART" id="SM00047"/>
    </source>
</evidence>
<feature type="signal peptide" evidence="1">
    <location>
        <begin position="1"/>
        <end position="19"/>
    </location>
</feature>
<dbReference type="EMBL" id="BSNX01000001">
    <property type="protein sequence ID" value="GLQ70712.1"/>
    <property type="molecule type" value="Genomic_DNA"/>
</dbReference>